<keyword evidence="2" id="KW-1185">Reference proteome</keyword>
<comment type="caution">
    <text evidence="1">The sequence shown here is derived from an EMBL/GenBank/DDBJ whole genome shotgun (WGS) entry which is preliminary data.</text>
</comment>
<dbReference type="Proteomes" id="UP001516472">
    <property type="component" value="Unassembled WGS sequence"/>
</dbReference>
<gene>
    <name evidence="1" type="ORF">G4177_12535</name>
</gene>
<sequence length="205" mass="23521">MRYLDSGTEAWWPLAGDAERHALDHPWPSPGQGSVRFVIDDGFFRLEHDARLELYRDLSEKMLAVFRELTPPGGWLYALDPHHPCYRFHPHVPFEVGATLQEVTGLYTREHMELVERGIHPPSFNARWAMDVHPAGDPEHLFAPPDFHFVFAARYRVGNFDGLEAPGRGPIETETYELLGPRLIAAVDRAPPELFRRARRMTSDE</sequence>
<dbReference type="EMBL" id="JAAIYO010000003">
    <property type="protein sequence ID" value="MBE4748989.1"/>
    <property type="molecule type" value="Genomic_DNA"/>
</dbReference>
<evidence type="ECO:0000313" key="1">
    <source>
        <dbReference type="EMBL" id="MBE4748989.1"/>
    </source>
</evidence>
<dbReference type="InterPro" id="IPR020323">
    <property type="entry name" value="DUF2716"/>
</dbReference>
<evidence type="ECO:0000313" key="2">
    <source>
        <dbReference type="Proteomes" id="UP001516472"/>
    </source>
</evidence>
<organism evidence="1 2">
    <name type="scientific">Corallococcus soli</name>
    <dbReference type="NCBI Taxonomy" id="2710757"/>
    <lineage>
        <taxon>Bacteria</taxon>
        <taxon>Pseudomonadati</taxon>
        <taxon>Myxococcota</taxon>
        <taxon>Myxococcia</taxon>
        <taxon>Myxococcales</taxon>
        <taxon>Cystobacterineae</taxon>
        <taxon>Myxococcaceae</taxon>
        <taxon>Corallococcus</taxon>
    </lineage>
</organism>
<reference evidence="1 2" key="1">
    <citation type="submission" date="2020-02" db="EMBL/GenBank/DDBJ databases">
        <authorList>
            <person name="Babadi Z.K."/>
            <person name="Risdian C."/>
            <person name="Ebrahimipour G.H."/>
            <person name="Wink J."/>
        </authorList>
    </citation>
    <scope>NUCLEOTIDE SEQUENCE [LARGE SCALE GENOMIC DNA]</scope>
    <source>
        <strain evidence="1 2">ZKHCc1 1396</strain>
    </source>
</reference>
<accession>A0ABR9PM93</accession>
<proteinExistence type="predicted"/>
<dbReference type="Pfam" id="PF10898">
    <property type="entry name" value="DUF2716"/>
    <property type="match status" value="1"/>
</dbReference>
<protein>
    <submittedName>
        <fullName evidence="1">DUF2716 domain-containing protein</fullName>
    </submittedName>
</protein>
<dbReference type="RefSeq" id="WP_193348404.1">
    <property type="nucleotide sequence ID" value="NZ_CBCSIP010000307.1"/>
</dbReference>
<name>A0ABR9PM93_9BACT</name>